<dbReference type="Pfam" id="PF02397">
    <property type="entry name" value="Bac_transf"/>
    <property type="match status" value="1"/>
</dbReference>
<organism evidence="9 10">
    <name type="scientific">Rugamonas rubra</name>
    <dbReference type="NCBI Taxonomy" id="758825"/>
    <lineage>
        <taxon>Bacteria</taxon>
        <taxon>Pseudomonadati</taxon>
        <taxon>Pseudomonadota</taxon>
        <taxon>Betaproteobacteria</taxon>
        <taxon>Burkholderiales</taxon>
        <taxon>Oxalobacteraceae</taxon>
        <taxon>Telluria group</taxon>
        <taxon>Rugamonas</taxon>
    </lineage>
</organism>
<gene>
    <name evidence="9" type="ORF">SAMN02982985_00590</name>
</gene>
<dbReference type="GO" id="GO:0016020">
    <property type="term" value="C:membrane"/>
    <property type="evidence" value="ECO:0007669"/>
    <property type="project" value="UniProtKB-SubCell"/>
</dbReference>
<evidence type="ECO:0000256" key="5">
    <source>
        <dbReference type="ARBA" id="ARBA00022989"/>
    </source>
</evidence>
<keyword evidence="4 7" id="KW-0812">Transmembrane</keyword>
<feature type="transmembrane region" description="Helical" evidence="7">
    <location>
        <begin position="283"/>
        <end position="307"/>
    </location>
</feature>
<keyword evidence="10" id="KW-1185">Reference proteome</keyword>
<dbReference type="STRING" id="758825.SAMN02982985_00590"/>
<sequence>MYRIFNHYVSKAVSGLLVLELLILVGSFYAGAGLRFFHDSPLVLPKLEHAFLSACVFAVAMVFSMGTLGMYHLDFRAGLLKPLLLQLAPAFVMGFCILTLVLDTVPGLYIDRGTLMMVLLVAAGGIALVRVVFLKTSDSAFLKSRILILGSGQLANEIGELALRQSYRKYHIIGFIPVPAEPSCVAPQQLLQLDAATSLLSLARQHGADEIVVSVKNRRGGPFPTDELLNCKMSGIRIIDADSFFERETCQIRVESMQPSWLVYGGGFDQTTLRTFMKRSFDVAVSLCLLLLTLPVMLLTALCIYAEDRQPVFYRQERIGKDCKAFHVWKFRSMGFNAERDGKPQWAAKNDPRVTRVGQFIRRARIDELPQIWNVFKGEMSFVGPRPERQHFVRLLAEGVPYYNVRHCLKPGITGWAQVHYGYGDSVEDAVQKLRYDLYYVKNNSLLLDILILIDTVKVVLLGAGR</sequence>
<keyword evidence="5 7" id="KW-1133">Transmembrane helix</keyword>
<evidence type="ECO:0000313" key="9">
    <source>
        <dbReference type="EMBL" id="SFL54141.1"/>
    </source>
</evidence>
<feature type="transmembrane region" description="Helical" evidence="7">
    <location>
        <begin position="50"/>
        <end position="71"/>
    </location>
</feature>
<dbReference type="InterPro" id="IPR003362">
    <property type="entry name" value="Bact_transf"/>
</dbReference>
<comment type="similarity">
    <text evidence="2">Belongs to the bacterial sugar transferase family.</text>
</comment>
<reference evidence="9 10" key="1">
    <citation type="submission" date="2016-10" db="EMBL/GenBank/DDBJ databases">
        <authorList>
            <person name="de Groot N.N."/>
        </authorList>
    </citation>
    <scope>NUCLEOTIDE SEQUENCE [LARGE SCALE GENOMIC DNA]</scope>
    <source>
        <strain evidence="9 10">ATCC 43154</strain>
    </source>
</reference>
<feature type="transmembrane region" description="Helical" evidence="7">
    <location>
        <begin position="114"/>
        <end position="133"/>
    </location>
</feature>
<keyword evidence="3 9" id="KW-0808">Transferase</keyword>
<dbReference type="RefSeq" id="WP_093383487.1">
    <property type="nucleotide sequence ID" value="NZ_FOTW01000005.1"/>
</dbReference>
<dbReference type="InterPro" id="IPR017475">
    <property type="entry name" value="EPS_sugar_tfrase"/>
</dbReference>
<dbReference type="GO" id="GO:0016780">
    <property type="term" value="F:phosphotransferase activity, for other substituted phosphate groups"/>
    <property type="evidence" value="ECO:0007669"/>
    <property type="project" value="TreeGrafter"/>
</dbReference>
<keyword evidence="6 7" id="KW-0472">Membrane</keyword>
<evidence type="ECO:0000256" key="4">
    <source>
        <dbReference type="ARBA" id="ARBA00022692"/>
    </source>
</evidence>
<accession>A0A1I4IK18</accession>
<evidence type="ECO:0000313" key="10">
    <source>
        <dbReference type="Proteomes" id="UP000199470"/>
    </source>
</evidence>
<feature type="transmembrane region" description="Helical" evidence="7">
    <location>
        <begin position="12"/>
        <end position="30"/>
    </location>
</feature>
<feature type="domain" description="Bacterial sugar transferase" evidence="8">
    <location>
        <begin position="278"/>
        <end position="461"/>
    </location>
</feature>
<evidence type="ECO:0000256" key="1">
    <source>
        <dbReference type="ARBA" id="ARBA00004141"/>
    </source>
</evidence>
<evidence type="ECO:0000256" key="2">
    <source>
        <dbReference type="ARBA" id="ARBA00006464"/>
    </source>
</evidence>
<dbReference type="NCBIfam" id="TIGR03013">
    <property type="entry name" value="EpsB_2"/>
    <property type="match status" value="1"/>
</dbReference>
<dbReference type="AlphaFoldDB" id="A0A1I4IK18"/>
<evidence type="ECO:0000259" key="8">
    <source>
        <dbReference type="Pfam" id="PF02397"/>
    </source>
</evidence>
<dbReference type="OrthoDB" id="9808602at2"/>
<dbReference type="EMBL" id="FOTW01000005">
    <property type="protein sequence ID" value="SFL54141.1"/>
    <property type="molecule type" value="Genomic_DNA"/>
</dbReference>
<evidence type="ECO:0000256" key="7">
    <source>
        <dbReference type="SAM" id="Phobius"/>
    </source>
</evidence>
<dbReference type="PANTHER" id="PTHR30576:SF0">
    <property type="entry name" value="UNDECAPRENYL-PHOSPHATE N-ACETYLGALACTOSAMINYL 1-PHOSPHATE TRANSFERASE-RELATED"/>
    <property type="match status" value="1"/>
</dbReference>
<protein>
    <submittedName>
        <fullName evidence="9">Sugar transferase, PEP-CTERM system associated/exopolysaccharide biosynthesis polyprenyl glycosylphosphotransferase</fullName>
    </submittedName>
</protein>
<evidence type="ECO:0000256" key="6">
    <source>
        <dbReference type="ARBA" id="ARBA00023136"/>
    </source>
</evidence>
<dbReference type="InterPro" id="IPR017464">
    <property type="entry name" value="Sugar_tfrase_EpsB_2"/>
</dbReference>
<dbReference type="Proteomes" id="UP000199470">
    <property type="component" value="Unassembled WGS sequence"/>
</dbReference>
<dbReference type="PANTHER" id="PTHR30576">
    <property type="entry name" value="COLANIC BIOSYNTHESIS UDP-GLUCOSE LIPID CARRIER TRANSFERASE"/>
    <property type="match status" value="1"/>
</dbReference>
<comment type="subcellular location">
    <subcellularLocation>
        <location evidence="1">Membrane</location>
        <topology evidence="1">Multi-pass membrane protein</topology>
    </subcellularLocation>
</comment>
<name>A0A1I4IK18_9BURK</name>
<dbReference type="NCBIfam" id="TIGR03025">
    <property type="entry name" value="EPS_sugtrans"/>
    <property type="match status" value="1"/>
</dbReference>
<proteinExistence type="inferred from homology"/>
<evidence type="ECO:0000256" key="3">
    <source>
        <dbReference type="ARBA" id="ARBA00022679"/>
    </source>
</evidence>
<feature type="transmembrane region" description="Helical" evidence="7">
    <location>
        <begin position="83"/>
        <end position="102"/>
    </location>
</feature>